<organism evidence="8 9">
    <name type="scientific">Thraustotheca clavata</name>
    <dbReference type="NCBI Taxonomy" id="74557"/>
    <lineage>
        <taxon>Eukaryota</taxon>
        <taxon>Sar</taxon>
        <taxon>Stramenopiles</taxon>
        <taxon>Oomycota</taxon>
        <taxon>Saprolegniomycetes</taxon>
        <taxon>Saprolegniales</taxon>
        <taxon>Achlyaceae</taxon>
        <taxon>Thraustotheca</taxon>
    </lineage>
</organism>
<dbReference type="InterPro" id="IPR001932">
    <property type="entry name" value="PPM-type_phosphatase-like_dom"/>
</dbReference>
<dbReference type="PROSITE" id="PS51746">
    <property type="entry name" value="PPM_2"/>
    <property type="match status" value="1"/>
</dbReference>
<keyword evidence="3 5" id="KW-0378">Hydrolase</keyword>
<feature type="transmembrane region" description="Helical" evidence="6">
    <location>
        <begin position="969"/>
        <end position="992"/>
    </location>
</feature>
<keyword evidence="4 5" id="KW-0904">Protein phosphatase</keyword>
<dbReference type="GO" id="GO:0004722">
    <property type="term" value="F:protein serine/threonine phosphatase activity"/>
    <property type="evidence" value="ECO:0007669"/>
    <property type="project" value="InterPro"/>
</dbReference>
<dbReference type="CDD" id="cd00143">
    <property type="entry name" value="PP2Cc"/>
    <property type="match status" value="1"/>
</dbReference>
<keyword evidence="2" id="KW-0479">Metal-binding</keyword>
<dbReference type="STRING" id="74557.A0A1V9ZQ07"/>
<evidence type="ECO:0000313" key="9">
    <source>
        <dbReference type="Proteomes" id="UP000243217"/>
    </source>
</evidence>
<dbReference type="InterPro" id="IPR036770">
    <property type="entry name" value="Ankyrin_rpt-contain_sf"/>
</dbReference>
<comment type="caution">
    <text evidence="8">The sequence shown here is derived from an EMBL/GenBank/DDBJ whole genome shotgun (WGS) entry which is preliminary data.</text>
</comment>
<dbReference type="PANTHER" id="PTHR47992">
    <property type="entry name" value="PROTEIN PHOSPHATASE"/>
    <property type="match status" value="1"/>
</dbReference>
<name>A0A1V9ZQ07_9STRA</name>
<keyword evidence="6" id="KW-0472">Membrane</keyword>
<accession>A0A1V9ZQ07</accession>
<protein>
    <submittedName>
        <fullName evidence="8">Phosphatase 2C</fullName>
    </submittedName>
</protein>
<evidence type="ECO:0000259" key="7">
    <source>
        <dbReference type="PROSITE" id="PS51746"/>
    </source>
</evidence>
<dbReference type="InterPro" id="IPR015655">
    <property type="entry name" value="PP2C"/>
</dbReference>
<feature type="transmembrane region" description="Helical" evidence="6">
    <location>
        <begin position="679"/>
        <end position="706"/>
    </location>
</feature>
<evidence type="ECO:0000256" key="2">
    <source>
        <dbReference type="ARBA" id="ARBA00022723"/>
    </source>
</evidence>
<keyword evidence="6" id="KW-1133">Transmembrane helix</keyword>
<dbReference type="InterPro" id="IPR000222">
    <property type="entry name" value="PP2C_BS"/>
</dbReference>
<keyword evidence="6" id="KW-0812">Transmembrane</keyword>
<dbReference type="PROSITE" id="PS01032">
    <property type="entry name" value="PPM_1"/>
    <property type="match status" value="1"/>
</dbReference>
<dbReference type="SUPFAM" id="SSF81606">
    <property type="entry name" value="PP2C-like"/>
    <property type="match status" value="1"/>
</dbReference>
<evidence type="ECO:0000256" key="3">
    <source>
        <dbReference type="ARBA" id="ARBA00022801"/>
    </source>
</evidence>
<proteinExistence type="inferred from homology"/>
<evidence type="ECO:0000256" key="6">
    <source>
        <dbReference type="SAM" id="Phobius"/>
    </source>
</evidence>
<comment type="subcellular location">
    <subcellularLocation>
        <location evidence="1">Membrane</location>
        <topology evidence="1">Peripheral membrane protein</topology>
    </subcellularLocation>
</comment>
<reference evidence="8 9" key="1">
    <citation type="journal article" date="2014" name="Genome Biol. Evol.">
        <title>The secreted proteins of Achlya hypogyna and Thraustotheca clavata identify the ancestral oomycete secretome and reveal gene acquisitions by horizontal gene transfer.</title>
        <authorList>
            <person name="Misner I."/>
            <person name="Blouin N."/>
            <person name="Leonard G."/>
            <person name="Richards T.A."/>
            <person name="Lane C.E."/>
        </authorList>
    </citation>
    <scope>NUCLEOTIDE SEQUENCE [LARGE SCALE GENOMIC DNA]</scope>
    <source>
        <strain evidence="8 9">ATCC 34112</strain>
    </source>
</reference>
<dbReference type="EMBL" id="JNBS01001757">
    <property type="protein sequence ID" value="OQS00083.1"/>
    <property type="molecule type" value="Genomic_DNA"/>
</dbReference>
<feature type="transmembrane region" description="Helical" evidence="6">
    <location>
        <begin position="643"/>
        <end position="667"/>
    </location>
</feature>
<feature type="domain" description="PPM-type phosphatase" evidence="7">
    <location>
        <begin position="1158"/>
        <end position="1440"/>
    </location>
</feature>
<gene>
    <name evidence="8" type="ORF">THRCLA_06245</name>
</gene>
<dbReference type="InterPro" id="IPR036457">
    <property type="entry name" value="PPM-type-like_dom_sf"/>
</dbReference>
<dbReference type="GO" id="GO:0046872">
    <property type="term" value="F:metal ion binding"/>
    <property type="evidence" value="ECO:0007669"/>
    <property type="project" value="UniProtKB-KW"/>
</dbReference>
<dbReference type="Gene3D" id="1.25.40.20">
    <property type="entry name" value="Ankyrin repeat-containing domain"/>
    <property type="match status" value="1"/>
</dbReference>
<evidence type="ECO:0000256" key="1">
    <source>
        <dbReference type="ARBA" id="ARBA00004170"/>
    </source>
</evidence>
<evidence type="ECO:0000313" key="8">
    <source>
        <dbReference type="EMBL" id="OQS00083.1"/>
    </source>
</evidence>
<dbReference type="Gene3D" id="3.60.40.10">
    <property type="entry name" value="PPM-type phosphatase domain"/>
    <property type="match status" value="1"/>
</dbReference>
<dbReference type="Proteomes" id="UP000243217">
    <property type="component" value="Unassembled WGS sequence"/>
</dbReference>
<feature type="transmembrane region" description="Helical" evidence="6">
    <location>
        <begin position="396"/>
        <end position="421"/>
    </location>
</feature>
<feature type="transmembrane region" description="Helical" evidence="6">
    <location>
        <begin position="433"/>
        <end position="462"/>
    </location>
</feature>
<dbReference type="GO" id="GO:0016020">
    <property type="term" value="C:membrane"/>
    <property type="evidence" value="ECO:0007669"/>
    <property type="project" value="UniProtKB-SubCell"/>
</dbReference>
<dbReference type="SUPFAM" id="SSF140860">
    <property type="entry name" value="Pseudo ankyrin repeat-like"/>
    <property type="match status" value="1"/>
</dbReference>
<comment type="similarity">
    <text evidence="5">Belongs to the PP2C family.</text>
</comment>
<sequence length="1443" mass="158035">MSAAECVFTQKDVLLVITSFQFGVPETIGELLHHYQNELKHKKFHFHHDIAHLTKHHRRFRGYVACRLIEEQRVNAATRFLQYFKDPNSIKVPRTEAKFIYTMDNAVRARSLPLLMLLHNRNFGECTASAIDIAASNGDFPIVEFLHTHRREGCTSKGFSMAKRNGHLDIVAYLHDNRYDQDRIEYFARKEAESDLNAPFIMAMSSLLLFAFTTGTYGQSWPPTNQCSANGYSTWDKQCPSLTASNVQTVVTQPQSGALKSTNLSSLDTLDQARAVLQGQSAVQAMSGLRSQSTSWYNASLTNMMIAFCQLTSTSADLTRCVTNTSIHAARDRNNLCIVSPGNGSCVVSGLCERQANCMWPTPISGKPRSPRYTQDQIDSALSWVQTSYAESLVPYAAPGITLAVLSFFSFLLFFIMRCFCNRCGGRNPVERGYTWCSVLIPGVTFFLISFAIFICCIAAYVQNNNVTSSMHILFTQLAETLNDAQIFANNLLSPLQALQASQASTVSAFQSSLNNTSWIVKGAATLQSMGAAIDSTYTNAFPKVCVGSSSQYCLSCPTALCGTATTQPQALAAKIATTAQQLDTTFQVARTTIYSGSNTLFQAVNEAEFEVRVLSSATNNSNKAVSTVESSFDDISYSRTGLVLSIFVIGLVVSLLGMIGFLRGVCKDKSKFVHLLHISWILGVILCIISFVVASLLMAVSALWFDGCKYLDMIVNNMSPYFSAETSELLTSCIQGTSTLVALEMSSAYQISCGLYERLSIAQSIDANSFTQQLQALSLMVYGLSDFGYSTATQNTLVQTSLKNLPTGWKSTNNVADFETPWILYSGNQSANCTSDPDPAACYIDTVQKCAKDSVCYTAFQDARTYAKTAKSIQNTLWMMHQDFQGNTNYNNSANWPSDSQSMLQASLAYSNQLSSFLTSQIPPLTNLNVWKQLNTLQCTSSDGCSWINQEYAIVHNVLCQDLLGTCLNIALCVFLVALFLIPLAICGIILQKRLRGIRGGAYGAMEQPDAVAPEVKLTGKAKLQAKLDALTKGKITTEYGGSPRCVNRRNHPCNYSSSQDVNFPLNNFFIMATMKRKGSIVQDPSLSRLRQQDATATNVASPKGISVKKPTTEENVLLARRRLSVVSDNTLVEGLANVTTADHEGIQDGESSIGCYAGVTKKGYAPYNPRKKNQDSMIMQFDSTTKSLLLGVFDGHGEAGDGVSQFFKSQFPTELFKHPSFATTGDPAKDSEGIKAAITFAMNTVEKRVLKDSTIDTEFSGSTGVVGVIRDKLLVVGNVGDSRITRGFMQGNTLIAEAVSDDHKPDRPLEKARILAAGGRVFAVEYDDGIDGPPRVWLGHMDVPGLAMSRSLGDAVAHTAGVSSEPEFFSRTLDANDKYLVIATDGLWEFMSDDEVIKMASAHTDPKQAVDVLILEANRRWMKEEQVIDDTTVIVAFVNVK</sequence>
<evidence type="ECO:0000256" key="4">
    <source>
        <dbReference type="ARBA" id="ARBA00022912"/>
    </source>
</evidence>
<dbReference type="OrthoDB" id="103272at2759"/>
<evidence type="ECO:0000256" key="5">
    <source>
        <dbReference type="RuleBase" id="RU003465"/>
    </source>
</evidence>
<dbReference type="SMART" id="SM00332">
    <property type="entry name" value="PP2Cc"/>
    <property type="match status" value="1"/>
</dbReference>
<keyword evidence="9" id="KW-1185">Reference proteome</keyword>
<dbReference type="Pfam" id="PF00481">
    <property type="entry name" value="PP2C"/>
    <property type="match status" value="1"/>
</dbReference>